<comment type="caution">
    <text evidence="3">The sequence shown here is derived from an EMBL/GenBank/DDBJ whole genome shotgun (WGS) entry which is preliminary data.</text>
</comment>
<evidence type="ECO:0000313" key="3">
    <source>
        <dbReference type="EMBL" id="CAG4918365.1"/>
    </source>
</evidence>
<dbReference type="Proteomes" id="UP000789704">
    <property type="component" value="Unassembled WGS sequence"/>
</dbReference>
<gene>
    <name evidence="3" type="ORF">LMG31841_04778</name>
</gene>
<reference evidence="3" key="1">
    <citation type="submission" date="2021-04" db="EMBL/GenBank/DDBJ databases">
        <authorList>
            <person name="Vanwijnsberghe S."/>
        </authorList>
    </citation>
    <scope>NUCLEOTIDE SEQUENCE</scope>
    <source>
        <strain evidence="3">LMG 31841</strain>
    </source>
</reference>
<dbReference type="Pfam" id="PF03466">
    <property type="entry name" value="LysR_substrate"/>
    <property type="match status" value="1"/>
</dbReference>
<dbReference type="InterPro" id="IPR005119">
    <property type="entry name" value="LysR_subst-bd"/>
</dbReference>
<name>A0A9N8X396_9BURK</name>
<sequence length="123" mass="13874">MVPGWNAVDPYVLHLRKGKQQCDVAITGALDSNEGQVIVAAGRAGLGIVIQPLYILYGDIVAGRLIPVLEEWQLPPLTVNLAYQSRRYQPAKICVFIDFLVERVRTMNLEEQWTTVSPRRTRK</sequence>
<dbReference type="PANTHER" id="PTHR30537">
    <property type="entry name" value="HTH-TYPE TRANSCRIPTIONAL REGULATOR"/>
    <property type="match status" value="1"/>
</dbReference>
<dbReference type="EMBL" id="CAJQZC010000010">
    <property type="protein sequence ID" value="CAG4918365.1"/>
    <property type="molecule type" value="Genomic_DNA"/>
</dbReference>
<proteinExistence type="inferred from homology"/>
<comment type="similarity">
    <text evidence="1">Belongs to the LysR transcriptional regulatory family.</text>
</comment>
<dbReference type="PANTHER" id="PTHR30537:SF5">
    <property type="entry name" value="HTH-TYPE TRANSCRIPTIONAL ACTIVATOR TTDR-RELATED"/>
    <property type="match status" value="1"/>
</dbReference>
<feature type="domain" description="LysR substrate-binding" evidence="2">
    <location>
        <begin position="20"/>
        <end position="104"/>
    </location>
</feature>
<dbReference type="InterPro" id="IPR058163">
    <property type="entry name" value="LysR-type_TF_proteobact-type"/>
</dbReference>
<evidence type="ECO:0000259" key="2">
    <source>
        <dbReference type="Pfam" id="PF03466"/>
    </source>
</evidence>
<evidence type="ECO:0000313" key="4">
    <source>
        <dbReference type="Proteomes" id="UP000789704"/>
    </source>
</evidence>
<keyword evidence="4" id="KW-1185">Reference proteome</keyword>
<dbReference type="Gene3D" id="3.40.190.290">
    <property type="match status" value="1"/>
</dbReference>
<evidence type="ECO:0000256" key="1">
    <source>
        <dbReference type="ARBA" id="ARBA00009437"/>
    </source>
</evidence>
<dbReference type="AlphaFoldDB" id="A0A9N8X396"/>
<protein>
    <recommendedName>
        <fullName evidence="2">LysR substrate-binding domain-containing protein</fullName>
    </recommendedName>
</protein>
<accession>A0A9N8X396</accession>
<dbReference type="SUPFAM" id="SSF53850">
    <property type="entry name" value="Periplasmic binding protein-like II"/>
    <property type="match status" value="1"/>
</dbReference>
<organism evidence="3 4">
    <name type="scientific">Paraburkholderia saeva</name>
    <dbReference type="NCBI Taxonomy" id="2777537"/>
    <lineage>
        <taxon>Bacteria</taxon>
        <taxon>Pseudomonadati</taxon>
        <taxon>Pseudomonadota</taxon>
        <taxon>Betaproteobacteria</taxon>
        <taxon>Burkholderiales</taxon>
        <taxon>Burkholderiaceae</taxon>
        <taxon>Paraburkholderia</taxon>
    </lineage>
</organism>